<accession>A0ABY9R931</accession>
<dbReference type="RefSeq" id="WP_309531827.1">
    <property type="nucleotide sequence ID" value="NZ_CP133721.1"/>
</dbReference>
<reference evidence="1" key="1">
    <citation type="submission" date="2023-09" db="EMBL/GenBank/DDBJ databases">
        <title>Flavobacterium sp. 20NA77.7 isolated from freshwater.</title>
        <authorList>
            <person name="Le V."/>
            <person name="Ko S.-R."/>
            <person name="Ahn C.-Y."/>
            <person name="Oh H.-M."/>
        </authorList>
    </citation>
    <scope>NUCLEOTIDE SEQUENCE</scope>
    <source>
        <strain evidence="1">20NA77.7</strain>
    </source>
</reference>
<sequence>MNPIKHIFFDLDHTLWDFDKNAELAFERIFVENRIDLPIKKFIEVYNPINQAYWKLYQVNEVSHETLRYGRLKDSFDSCKLTISDELLFKISDDFISYLPLNNHLIEGTLETLNYLQANYQLHIITNGFAHVQESKMINANLNRFFKTITNSEMAGHKKPHQTIFQYALKEANAQKHESIMIGDSWEADVEGALNFGMKVIYFNPNSNKLQRQVLQIEKLIELQNIL</sequence>
<dbReference type="NCBIfam" id="TIGR01549">
    <property type="entry name" value="HAD-SF-IA-v1"/>
    <property type="match status" value="1"/>
</dbReference>
<dbReference type="SUPFAM" id="SSF56784">
    <property type="entry name" value="HAD-like"/>
    <property type="match status" value="1"/>
</dbReference>
<dbReference type="InterPro" id="IPR036412">
    <property type="entry name" value="HAD-like_sf"/>
</dbReference>
<evidence type="ECO:0000313" key="1">
    <source>
        <dbReference type="EMBL" id="WMW77476.1"/>
    </source>
</evidence>
<dbReference type="InterPro" id="IPR023198">
    <property type="entry name" value="PGP-like_dom2"/>
</dbReference>
<proteinExistence type="predicted"/>
<dbReference type="NCBIfam" id="TIGR02254">
    <property type="entry name" value="YjjG_YfnB"/>
    <property type="match status" value="1"/>
</dbReference>
<dbReference type="Gene3D" id="1.10.150.240">
    <property type="entry name" value="Putative phosphatase, domain 2"/>
    <property type="match status" value="1"/>
</dbReference>
<dbReference type="InterPro" id="IPR011951">
    <property type="entry name" value="HAD-SF_hydro_IA_YjjG/PynA"/>
</dbReference>
<dbReference type="EMBL" id="CP133721">
    <property type="protein sequence ID" value="WMW77476.1"/>
    <property type="molecule type" value="Genomic_DNA"/>
</dbReference>
<organism evidence="1 2">
    <name type="scientific">Flavobacterium nakdongensis</name>
    <dbReference type="NCBI Taxonomy" id="3073563"/>
    <lineage>
        <taxon>Bacteria</taxon>
        <taxon>Pseudomonadati</taxon>
        <taxon>Bacteroidota</taxon>
        <taxon>Flavobacteriia</taxon>
        <taxon>Flavobacteriales</taxon>
        <taxon>Flavobacteriaceae</taxon>
        <taxon>Flavobacterium</taxon>
    </lineage>
</organism>
<gene>
    <name evidence="1" type="ORF">RF683_08260</name>
</gene>
<dbReference type="SFLD" id="SFLDS00003">
    <property type="entry name" value="Haloacid_Dehalogenase"/>
    <property type="match status" value="1"/>
</dbReference>
<dbReference type="SFLD" id="SFLDG01129">
    <property type="entry name" value="C1.5:_HAD__Beta-PGM__Phosphata"/>
    <property type="match status" value="1"/>
</dbReference>
<dbReference type="PANTHER" id="PTHR47478:SF1">
    <property type="entry name" value="PYRIMIDINE 5'-NUCLEOTIDASE YJJG"/>
    <property type="match status" value="1"/>
</dbReference>
<dbReference type="InterPro" id="IPR006439">
    <property type="entry name" value="HAD-SF_hydro_IA"/>
</dbReference>
<dbReference type="InterPro" id="IPR023214">
    <property type="entry name" value="HAD_sf"/>
</dbReference>
<dbReference type="InterPro" id="IPR041492">
    <property type="entry name" value="HAD_2"/>
</dbReference>
<name>A0ABY9R931_9FLAO</name>
<protein>
    <submittedName>
        <fullName evidence="1">YjjG family noncanonical pyrimidine nucleotidase</fullName>
    </submittedName>
</protein>
<evidence type="ECO:0000313" key="2">
    <source>
        <dbReference type="Proteomes" id="UP001180481"/>
    </source>
</evidence>
<dbReference type="InterPro" id="IPR052550">
    <property type="entry name" value="Pyrimidine_5'-ntase_YjjG"/>
</dbReference>
<keyword evidence="2" id="KW-1185">Reference proteome</keyword>
<dbReference type="PANTHER" id="PTHR47478">
    <property type="match status" value="1"/>
</dbReference>
<dbReference type="Gene3D" id="3.40.50.1000">
    <property type="entry name" value="HAD superfamily/HAD-like"/>
    <property type="match status" value="1"/>
</dbReference>
<dbReference type="Pfam" id="PF13419">
    <property type="entry name" value="HAD_2"/>
    <property type="match status" value="1"/>
</dbReference>
<dbReference type="Proteomes" id="UP001180481">
    <property type="component" value="Chromosome"/>
</dbReference>